<protein>
    <recommendedName>
        <fullName evidence="1">3'-phosphate/5'-hydroxy nucleic acid ligase</fullName>
        <ecNumber evidence="1">6.5.1.8</ecNumber>
    </recommendedName>
</protein>
<dbReference type="InterPro" id="IPR001233">
    <property type="entry name" value="RtcB"/>
</dbReference>
<dbReference type="AlphaFoldDB" id="A0A1X0Q7N8"/>
<gene>
    <name evidence="11" type="primary">RTCB</name>
    <name evidence="11" type="ORF">HERIO_2219</name>
</gene>
<feature type="binding site" evidence="9">
    <location>
        <position position="153"/>
    </location>
    <ligand>
        <name>GMP</name>
        <dbReference type="ChEBI" id="CHEBI:58115"/>
    </ligand>
</feature>
<evidence type="ECO:0000256" key="7">
    <source>
        <dbReference type="ARBA" id="ARBA00047746"/>
    </source>
</evidence>
<dbReference type="VEuPathDB" id="MicrosporidiaDB:HERIO_2219"/>
<feature type="active site" description="GMP-histidine intermediate" evidence="8">
    <location>
        <position position="77"/>
    </location>
</feature>
<comment type="catalytic activity">
    <reaction evidence="7">
        <text>a 3'-end 3'-phospho-ribonucleotide-RNA + a 5'-end dephospho-ribonucleoside-RNA + GTP = a ribonucleotidyl-ribonucleotide-RNA + GMP + diphosphate</text>
        <dbReference type="Rhea" id="RHEA:68076"/>
        <dbReference type="Rhea" id="RHEA-COMP:10463"/>
        <dbReference type="Rhea" id="RHEA-COMP:13936"/>
        <dbReference type="Rhea" id="RHEA-COMP:17355"/>
        <dbReference type="ChEBI" id="CHEBI:33019"/>
        <dbReference type="ChEBI" id="CHEBI:37565"/>
        <dbReference type="ChEBI" id="CHEBI:58115"/>
        <dbReference type="ChEBI" id="CHEBI:83062"/>
        <dbReference type="ChEBI" id="CHEBI:138284"/>
        <dbReference type="ChEBI" id="CHEBI:173118"/>
        <dbReference type="EC" id="6.5.1.8"/>
    </reaction>
</comment>
<dbReference type="EMBL" id="LVKB01000184">
    <property type="protein sequence ID" value="ORD95779.1"/>
    <property type="molecule type" value="Genomic_DNA"/>
</dbReference>
<feature type="binding site" evidence="9">
    <location>
        <position position="61"/>
    </location>
    <ligand>
        <name>GMP</name>
        <dbReference type="ChEBI" id="CHEBI:58115"/>
    </ligand>
</feature>
<evidence type="ECO:0000256" key="6">
    <source>
        <dbReference type="ARBA" id="ARBA00023211"/>
    </source>
</evidence>
<proteinExistence type="predicted"/>
<keyword evidence="12" id="KW-1185">Reference proteome</keyword>
<keyword evidence="4 9" id="KW-0547">Nucleotide-binding</keyword>
<evidence type="ECO:0000256" key="4">
    <source>
        <dbReference type="ARBA" id="ARBA00022741"/>
    </source>
</evidence>
<reference evidence="11 12" key="1">
    <citation type="journal article" date="2017" name="Environ. Microbiol.">
        <title>Decay of the glycolytic pathway and adaptation to intranuclear parasitism within Enterocytozoonidae microsporidia.</title>
        <authorList>
            <person name="Wiredu Boakye D."/>
            <person name="Jaroenlak P."/>
            <person name="Prachumwat A."/>
            <person name="Williams T.A."/>
            <person name="Bateman K.S."/>
            <person name="Itsathitphaisarn O."/>
            <person name="Sritunyalucksana K."/>
            <person name="Paszkiewicz K.H."/>
            <person name="Moore K.A."/>
            <person name="Stentiford G.D."/>
            <person name="Williams B.A."/>
        </authorList>
    </citation>
    <scope>NUCLEOTIDE SEQUENCE [LARGE SCALE GENOMIC DNA]</scope>
    <source>
        <strain evidence="11 12">GB1</strain>
    </source>
</reference>
<sequence>MKIVEIFKEFLNLETKLLCDSPHNIVNVVEFDGKEYLIHRKGVSSFDDKFVSIGGSMATASYLVMKDSNVFYNSTCHGSGRKLSRREARETLSHDVVINSMKDKNIELRSNSKNGIIEEAGECYKDIDQVISHCVNLKNLKRVCKLKPCIVIKE</sequence>
<dbReference type="SUPFAM" id="SSF103365">
    <property type="entry name" value="Hypothetical protein PH1602"/>
    <property type="match status" value="1"/>
</dbReference>
<dbReference type="InterPro" id="IPR036025">
    <property type="entry name" value="RtcB-like_sf"/>
</dbReference>
<dbReference type="GO" id="GO:0005634">
    <property type="term" value="C:nucleus"/>
    <property type="evidence" value="ECO:0007669"/>
    <property type="project" value="TreeGrafter"/>
</dbReference>
<evidence type="ECO:0000256" key="2">
    <source>
        <dbReference type="ARBA" id="ARBA00022598"/>
    </source>
</evidence>
<evidence type="ECO:0000256" key="3">
    <source>
        <dbReference type="ARBA" id="ARBA00022723"/>
    </source>
</evidence>
<dbReference type="PANTHER" id="PTHR11118:SF1">
    <property type="entry name" value="RNA-SPLICING LIGASE RTCB HOMOLOG"/>
    <property type="match status" value="1"/>
</dbReference>
<dbReference type="PANTHER" id="PTHR11118">
    <property type="entry name" value="RNA-SPLICING LIGASE RTCB HOMOLOG"/>
    <property type="match status" value="1"/>
</dbReference>
<dbReference type="GO" id="GO:0072669">
    <property type="term" value="C:tRNA-splicing ligase complex"/>
    <property type="evidence" value="ECO:0007669"/>
    <property type="project" value="TreeGrafter"/>
</dbReference>
<keyword evidence="5 9" id="KW-0342">GTP-binding</keyword>
<feature type="binding site" evidence="9">
    <location>
        <begin position="54"/>
        <end position="57"/>
    </location>
    <ligand>
        <name>GMP</name>
        <dbReference type="ChEBI" id="CHEBI:58115"/>
    </ligand>
</feature>
<accession>A0A1X0Q7N8</accession>
<feature type="binding site" evidence="10">
    <location>
        <position position="23"/>
    </location>
    <ligand>
        <name>Mn(2+)</name>
        <dbReference type="ChEBI" id="CHEBI:29035"/>
        <label>2</label>
    </ligand>
</feature>
<dbReference type="Proteomes" id="UP000192356">
    <property type="component" value="Unassembled WGS sequence"/>
</dbReference>
<dbReference type="VEuPathDB" id="MicrosporidiaDB:A0H76_901"/>
<evidence type="ECO:0000256" key="8">
    <source>
        <dbReference type="PIRSR" id="PIRSR601233-1"/>
    </source>
</evidence>
<name>A0A1X0Q7N8_9MICR</name>
<keyword evidence="2" id="KW-0436">Ligase</keyword>
<evidence type="ECO:0000256" key="1">
    <source>
        <dbReference type="ARBA" id="ARBA00012726"/>
    </source>
</evidence>
<dbReference type="OrthoDB" id="10249697at2759"/>
<evidence type="ECO:0000313" key="12">
    <source>
        <dbReference type="Proteomes" id="UP000192356"/>
    </source>
</evidence>
<dbReference type="GO" id="GO:0170057">
    <property type="term" value="F:RNA ligase (GTP) activity"/>
    <property type="evidence" value="ECO:0007669"/>
    <property type="project" value="UniProtKB-EC"/>
</dbReference>
<keyword evidence="3 10" id="KW-0479">Metal-binding</keyword>
<keyword evidence="6 10" id="KW-0464">Manganese</keyword>
<dbReference type="GO" id="GO:0003972">
    <property type="term" value="F:RNA ligase (ATP) activity"/>
    <property type="evidence" value="ECO:0007669"/>
    <property type="project" value="TreeGrafter"/>
</dbReference>
<feature type="binding site" evidence="9">
    <location>
        <begin position="77"/>
        <end position="80"/>
    </location>
    <ligand>
        <name>GMP</name>
        <dbReference type="ChEBI" id="CHEBI:58115"/>
    </ligand>
</feature>
<dbReference type="Gene3D" id="3.90.1860.10">
    <property type="entry name" value="tRNA-splicing ligase RtcB"/>
    <property type="match status" value="1"/>
</dbReference>
<evidence type="ECO:0000256" key="5">
    <source>
        <dbReference type="ARBA" id="ARBA00023134"/>
    </source>
</evidence>
<evidence type="ECO:0000256" key="10">
    <source>
        <dbReference type="PIRSR" id="PIRSR601233-3"/>
    </source>
</evidence>
<dbReference type="GO" id="GO:0006396">
    <property type="term" value="P:RNA processing"/>
    <property type="evidence" value="ECO:0007669"/>
    <property type="project" value="InterPro"/>
</dbReference>
<feature type="binding site" evidence="9">
    <location>
        <begin position="23"/>
        <end position="24"/>
    </location>
    <ligand>
        <name>GMP</name>
        <dbReference type="ChEBI" id="CHEBI:58115"/>
    </ligand>
</feature>
<comment type="caution">
    <text evidence="11">The sequence shown here is derived from an EMBL/GenBank/DDBJ whole genome shotgun (WGS) entry which is preliminary data.</text>
</comment>
<organism evidence="11 12">
    <name type="scientific">Hepatospora eriocheir</name>
    <dbReference type="NCBI Taxonomy" id="1081669"/>
    <lineage>
        <taxon>Eukaryota</taxon>
        <taxon>Fungi</taxon>
        <taxon>Fungi incertae sedis</taxon>
        <taxon>Microsporidia</taxon>
        <taxon>Hepatosporidae</taxon>
        <taxon>Hepatospora</taxon>
    </lineage>
</organism>
<dbReference type="GO" id="GO:0005525">
    <property type="term" value="F:GTP binding"/>
    <property type="evidence" value="ECO:0007669"/>
    <property type="project" value="UniProtKB-KW"/>
</dbReference>
<dbReference type="Pfam" id="PF01139">
    <property type="entry name" value="RtcB"/>
    <property type="match status" value="1"/>
</dbReference>
<dbReference type="EC" id="6.5.1.8" evidence="1"/>
<comment type="cofactor">
    <cofactor evidence="10">
        <name>Mn(2+)</name>
        <dbReference type="ChEBI" id="CHEBI:29035"/>
    </cofactor>
    <text evidence="10">Binds 2 manganese ions per subunit.</text>
</comment>
<dbReference type="GO" id="GO:0046872">
    <property type="term" value="F:metal ion binding"/>
    <property type="evidence" value="ECO:0007669"/>
    <property type="project" value="UniProtKB-KW"/>
</dbReference>
<evidence type="ECO:0000256" key="9">
    <source>
        <dbReference type="PIRSR" id="PIRSR601233-2"/>
    </source>
</evidence>
<evidence type="ECO:0000313" key="11">
    <source>
        <dbReference type="EMBL" id="ORD95779.1"/>
    </source>
</evidence>